<dbReference type="AlphaFoldDB" id="A0A6G0XIL6"/>
<dbReference type="VEuPathDB" id="FungiDB:AeMF1_003174"/>
<gene>
    <name evidence="3" type="ORF">Ae201684_004375</name>
</gene>
<keyword evidence="2" id="KW-1133">Transmembrane helix</keyword>
<comment type="caution">
    <text evidence="3">The sequence shown here is derived from an EMBL/GenBank/DDBJ whole genome shotgun (WGS) entry which is preliminary data.</text>
</comment>
<organism evidence="3 4">
    <name type="scientific">Aphanomyces euteiches</name>
    <dbReference type="NCBI Taxonomy" id="100861"/>
    <lineage>
        <taxon>Eukaryota</taxon>
        <taxon>Sar</taxon>
        <taxon>Stramenopiles</taxon>
        <taxon>Oomycota</taxon>
        <taxon>Saprolegniomycetes</taxon>
        <taxon>Saprolegniales</taxon>
        <taxon>Verrucalvaceae</taxon>
        <taxon>Aphanomyces</taxon>
    </lineage>
</organism>
<feature type="transmembrane region" description="Helical" evidence="2">
    <location>
        <begin position="36"/>
        <end position="56"/>
    </location>
</feature>
<dbReference type="Proteomes" id="UP000481153">
    <property type="component" value="Unassembled WGS sequence"/>
</dbReference>
<keyword evidence="4" id="KW-1185">Reference proteome</keyword>
<sequence>MASGHPSGFAARSRVPIPEPEWCLPYPVDKICGENVGIAVGFAVFLICFMLVPAIIAKLKQHDDESEPKVQVNAPVVSTKAKTVQPPQEKAAADDDNDAEKTAKKKDVKKEDKKTK</sequence>
<proteinExistence type="predicted"/>
<evidence type="ECO:0000313" key="4">
    <source>
        <dbReference type="Proteomes" id="UP000481153"/>
    </source>
</evidence>
<dbReference type="OrthoDB" id="77837at2759"/>
<evidence type="ECO:0000256" key="1">
    <source>
        <dbReference type="SAM" id="MobiDB-lite"/>
    </source>
</evidence>
<keyword evidence="2" id="KW-0812">Transmembrane</keyword>
<name>A0A6G0XIL6_9STRA</name>
<protein>
    <submittedName>
        <fullName evidence="3">Uncharacterized protein</fullName>
    </submittedName>
</protein>
<accession>A0A6G0XIL6</accession>
<feature type="region of interest" description="Disordered" evidence="1">
    <location>
        <begin position="61"/>
        <end position="116"/>
    </location>
</feature>
<keyword evidence="2" id="KW-0472">Membrane</keyword>
<evidence type="ECO:0000313" key="3">
    <source>
        <dbReference type="EMBL" id="KAF0740137.1"/>
    </source>
</evidence>
<reference evidence="3 4" key="1">
    <citation type="submission" date="2019-07" db="EMBL/GenBank/DDBJ databases">
        <title>Genomics analysis of Aphanomyces spp. identifies a new class of oomycete effector associated with host adaptation.</title>
        <authorList>
            <person name="Gaulin E."/>
        </authorList>
    </citation>
    <scope>NUCLEOTIDE SEQUENCE [LARGE SCALE GENOMIC DNA]</scope>
    <source>
        <strain evidence="3 4">ATCC 201684</strain>
    </source>
</reference>
<dbReference type="EMBL" id="VJMJ01000054">
    <property type="protein sequence ID" value="KAF0740137.1"/>
    <property type="molecule type" value="Genomic_DNA"/>
</dbReference>
<evidence type="ECO:0000256" key="2">
    <source>
        <dbReference type="SAM" id="Phobius"/>
    </source>
</evidence>